<dbReference type="PANTHER" id="PTHR33444:SF2">
    <property type="entry name" value="MARVEL DOMAIN-CONTAINING PROTEIN"/>
    <property type="match status" value="1"/>
</dbReference>
<dbReference type="Ensembl" id="ENSSRHT00000022890.1">
    <property type="protein sequence ID" value="ENSSRHP00000022205.1"/>
    <property type="gene ID" value="ENSSRHG00000011773.1"/>
</dbReference>
<feature type="transmembrane region" description="Helical" evidence="1">
    <location>
        <begin position="38"/>
        <end position="59"/>
    </location>
</feature>
<feature type="transmembrane region" description="Helical" evidence="1">
    <location>
        <begin position="80"/>
        <end position="100"/>
    </location>
</feature>
<evidence type="ECO:0000313" key="3">
    <source>
        <dbReference type="Proteomes" id="UP000472270"/>
    </source>
</evidence>
<sequence>PVVYSSAFTFHYLSALMLPTITGAVYLQDCPRQHYIPVYELVCGVFNVFLALLTCLPCARETEEGGQTTLSRTFNVWNSLVSTFLFCWMICGSVWVYSIYPPNYNQTVAGDAYCNKTLYQFAFWTTTMGYILLGLALLFGCCVCICACIYGIAKD</sequence>
<proteinExistence type="predicted"/>
<reference evidence="2" key="1">
    <citation type="submission" date="2025-08" db="UniProtKB">
        <authorList>
            <consortium name="Ensembl"/>
        </authorList>
    </citation>
    <scope>IDENTIFICATION</scope>
</reference>
<feature type="transmembrane region" description="Helical" evidence="1">
    <location>
        <begin position="128"/>
        <end position="153"/>
    </location>
</feature>
<accession>A0A673H8R3</accession>
<feature type="transmembrane region" description="Helical" evidence="1">
    <location>
        <begin position="7"/>
        <end position="26"/>
    </location>
</feature>
<dbReference type="InterPro" id="IPR040350">
    <property type="entry name" value="TMEM272"/>
</dbReference>
<keyword evidence="1" id="KW-1133">Transmembrane helix</keyword>
<protein>
    <submittedName>
        <fullName evidence="2">Si:dkey-19b23.12</fullName>
    </submittedName>
</protein>
<evidence type="ECO:0000256" key="1">
    <source>
        <dbReference type="SAM" id="Phobius"/>
    </source>
</evidence>
<evidence type="ECO:0000313" key="2">
    <source>
        <dbReference type="Ensembl" id="ENSSRHP00000022205.1"/>
    </source>
</evidence>
<name>A0A673H8R3_9TELE</name>
<dbReference type="PANTHER" id="PTHR33444">
    <property type="entry name" value="SI:DKEY-19B23.12-RELATED"/>
    <property type="match status" value="1"/>
</dbReference>
<dbReference type="AlphaFoldDB" id="A0A673H8R3"/>
<keyword evidence="3" id="KW-1185">Reference proteome</keyword>
<keyword evidence="1" id="KW-0472">Membrane</keyword>
<organism evidence="2 3">
    <name type="scientific">Sinocyclocheilus rhinocerous</name>
    <dbReference type="NCBI Taxonomy" id="307959"/>
    <lineage>
        <taxon>Eukaryota</taxon>
        <taxon>Metazoa</taxon>
        <taxon>Chordata</taxon>
        <taxon>Craniata</taxon>
        <taxon>Vertebrata</taxon>
        <taxon>Euteleostomi</taxon>
        <taxon>Actinopterygii</taxon>
        <taxon>Neopterygii</taxon>
        <taxon>Teleostei</taxon>
        <taxon>Ostariophysi</taxon>
        <taxon>Cypriniformes</taxon>
        <taxon>Cyprinidae</taxon>
        <taxon>Cyprininae</taxon>
        <taxon>Sinocyclocheilus</taxon>
    </lineage>
</organism>
<reference evidence="2" key="2">
    <citation type="submission" date="2025-09" db="UniProtKB">
        <authorList>
            <consortium name="Ensembl"/>
        </authorList>
    </citation>
    <scope>IDENTIFICATION</scope>
</reference>
<dbReference type="Proteomes" id="UP000472270">
    <property type="component" value="Unassembled WGS sequence"/>
</dbReference>
<keyword evidence="1" id="KW-0812">Transmembrane</keyword>